<keyword evidence="2" id="KW-1185">Reference proteome</keyword>
<dbReference type="AlphaFoldDB" id="A0A081CFN9"/>
<sequence>MPVPASVEIGADGKVRRGNAHRSARAGGVSSPMTGAANDSVMHRAEGIPMLSYSPASASLRQNSTAPFVRRRAAQRSATQRHARANGAHHAAAAAPQPSESAQPLGTVYSTRPITML</sequence>
<dbReference type="RefSeq" id="XP_014656148.1">
    <property type="nucleotide sequence ID" value="XM_014800662.1"/>
</dbReference>
<accession>A0A081CFN9</accession>
<dbReference type="OrthoDB" id="10602969at2759"/>
<proteinExistence type="predicted"/>
<dbReference type="Proteomes" id="UP000053758">
    <property type="component" value="Unassembled WGS sequence"/>
</dbReference>
<gene>
    <name evidence="1" type="ORF">PAN0_009c3702</name>
</gene>
<dbReference type="EMBL" id="DF830076">
    <property type="protein sequence ID" value="GAK65485.1"/>
    <property type="molecule type" value="Genomic_DNA"/>
</dbReference>
<organism evidence="1 2">
    <name type="scientific">Pseudozyma antarctica</name>
    <name type="common">Yeast</name>
    <name type="synonym">Candida antarctica</name>
    <dbReference type="NCBI Taxonomy" id="84753"/>
    <lineage>
        <taxon>Eukaryota</taxon>
        <taxon>Fungi</taxon>
        <taxon>Dikarya</taxon>
        <taxon>Basidiomycota</taxon>
        <taxon>Ustilaginomycotina</taxon>
        <taxon>Ustilaginomycetes</taxon>
        <taxon>Ustilaginales</taxon>
        <taxon>Ustilaginaceae</taxon>
        <taxon>Moesziomyces</taxon>
    </lineage>
</organism>
<dbReference type="GeneID" id="26304510"/>
<evidence type="ECO:0000313" key="2">
    <source>
        <dbReference type="Proteomes" id="UP000053758"/>
    </source>
</evidence>
<protein>
    <submittedName>
        <fullName evidence="1">Uncharacterized protein</fullName>
    </submittedName>
</protein>
<dbReference type="HOGENOM" id="CLU_2084560_0_0_1"/>
<reference evidence="2" key="1">
    <citation type="journal article" date="2014" name="Genome Announc.">
        <title>Draft Genome Sequence of the Yeast Pseudozyma antarctica Type Strain JCM10317, a Producer of the Glycolipid Biosurfactants, Mannosylerythritol Lipids.</title>
        <authorList>
            <person name="Saika A."/>
            <person name="Koike H."/>
            <person name="Hori T."/>
            <person name="Fukuoka T."/>
            <person name="Sato S."/>
            <person name="Habe H."/>
            <person name="Kitamoto D."/>
            <person name="Morita T."/>
        </authorList>
    </citation>
    <scope>NUCLEOTIDE SEQUENCE [LARGE SCALE GENOMIC DNA]</scope>
    <source>
        <strain evidence="2">JCM 10317</strain>
    </source>
</reference>
<evidence type="ECO:0000313" key="1">
    <source>
        <dbReference type="EMBL" id="GAK65485.1"/>
    </source>
</evidence>
<name>A0A081CFN9_PSEA2</name>